<feature type="region of interest" description="Disordered" evidence="1">
    <location>
        <begin position="375"/>
        <end position="397"/>
    </location>
</feature>
<comment type="caution">
    <text evidence="2">The sequence shown here is derived from an EMBL/GenBank/DDBJ whole genome shotgun (WGS) entry which is preliminary data.</text>
</comment>
<protein>
    <submittedName>
        <fullName evidence="2">10815_t:CDS:1</fullName>
    </submittedName>
</protein>
<feature type="non-terminal residue" evidence="2">
    <location>
        <position position="397"/>
    </location>
</feature>
<accession>A0A9W4T6C3</accession>
<sequence>NDWDAVQYHTFWKSSSLGLDKSTLTRSFLKQIQIIKAQGSGAEKENAIRLENQFKLPMELRLRMVMDCVSATTATHGTASSHGYGLRLRCWLQLPMELRLRMVMDCASAVESKRDGRIDNFWMKSLPGLKHRDFAENKEINAENFLNDKQLLDIKWHENWAKWSTLSTDEDKSIFDCAQEVTKTFFTYLSSVSFDEDKKLDEDTFVHRYYHRILEEIFSKDDFSLVWANGESESSKERRILDGKNHGRKPDFRVLSKIDDINMEFLFGEVKPPGNSTFINKGIIKLAEFTKGSLDLIINSYGYADGLETYGVLISGNEIKIFSMDLTFDGLYRYNQLSKILLPTENANFLNIITVISTFYSLLERIRSTIATMNSSQPLSSSGHLYCRKSNSSPKKI</sequence>
<name>A0A9W4T6C3_9GLOM</name>
<dbReference type="OrthoDB" id="2372095at2759"/>
<gene>
    <name evidence="2" type="ORF">FWILDA_LOCUS16451</name>
</gene>
<dbReference type="AlphaFoldDB" id="A0A9W4T6C3"/>
<feature type="non-terminal residue" evidence="2">
    <location>
        <position position="1"/>
    </location>
</feature>
<dbReference type="EMBL" id="CAMKVN010010552">
    <property type="protein sequence ID" value="CAI2194189.1"/>
    <property type="molecule type" value="Genomic_DNA"/>
</dbReference>
<organism evidence="2 3">
    <name type="scientific">Funneliformis geosporum</name>
    <dbReference type="NCBI Taxonomy" id="1117311"/>
    <lineage>
        <taxon>Eukaryota</taxon>
        <taxon>Fungi</taxon>
        <taxon>Fungi incertae sedis</taxon>
        <taxon>Mucoromycota</taxon>
        <taxon>Glomeromycotina</taxon>
        <taxon>Glomeromycetes</taxon>
        <taxon>Glomerales</taxon>
        <taxon>Glomeraceae</taxon>
        <taxon>Funneliformis</taxon>
    </lineage>
</organism>
<evidence type="ECO:0000313" key="2">
    <source>
        <dbReference type="EMBL" id="CAI2194189.1"/>
    </source>
</evidence>
<evidence type="ECO:0000313" key="3">
    <source>
        <dbReference type="Proteomes" id="UP001153678"/>
    </source>
</evidence>
<proteinExistence type="predicted"/>
<reference evidence="2" key="1">
    <citation type="submission" date="2022-08" db="EMBL/GenBank/DDBJ databases">
        <authorList>
            <person name="Kallberg Y."/>
            <person name="Tangrot J."/>
            <person name="Rosling A."/>
        </authorList>
    </citation>
    <scope>NUCLEOTIDE SEQUENCE</scope>
    <source>
        <strain evidence="2">Wild A</strain>
    </source>
</reference>
<evidence type="ECO:0000256" key="1">
    <source>
        <dbReference type="SAM" id="MobiDB-lite"/>
    </source>
</evidence>
<keyword evidence="3" id="KW-1185">Reference proteome</keyword>
<dbReference type="Proteomes" id="UP001153678">
    <property type="component" value="Unassembled WGS sequence"/>
</dbReference>